<dbReference type="CDD" id="cd08830">
    <property type="entry name" value="ArfGap_ArfGap1"/>
    <property type="match status" value="1"/>
</dbReference>
<dbReference type="GO" id="GO:0005096">
    <property type="term" value="F:GTPase activator activity"/>
    <property type="evidence" value="ECO:0007669"/>
    <property type="project" value="UniProtKB-KW"/>
</dbReference>
<feature type="compositionally biased region" description="Gly residues" evidence="6">
    <location>
        <begin position="211"/>
        <end position="223"/>
    </location>
</feature>
<dbReference type="PANTHER" id="PTHR46395:SF1">
    <property type="entry name" value="ADP-RIBOSYLATION FACTOR GTPASE-ACTIVATING PROTEIN 1"/>
    <property type="match status" value="1"/>
</dbReference>
<dbReference type="PROSITE" id="PS50115">
    <property type="entry name" value="ARFGAP"/>
    <property type="match status" value="1"/>
</dbReference>
<dbReference type="InterPro" id="IPR038508">
    <property type="entry name" value="ArfGAP_dom_sf"/>
</dbReference>
<keyword evidence="2" id="KW-0479">Metal-binding</keyword>
<dbReference type="PANTHER" id="PTHR46395">
    <property type="entry name" value="ADP-RIBOSYLATION FACTOR GTPASE-ACTIVATING PROTEIN 1"/>
    <property type="match status" value="1"/>
</dbReference>
<dbReference type="InterPro" id="IPR037278">
    <property type="entry name" value="ARFGAP/RecO"/>
</dbReference>
<dbReference type="SUPFAM" id="SSF57863">
    <property type="entry name" value="ArfGap/RecO-like zinc finger"/>
    <property type="match status" value="1"/>
</dbReference>
<organism evidence="8 9">
    <name type="scientific">Steinernema glaseri</name>
    <dbReference type="NCBI Taxonomy" id="37863"/>
    <lineage>
        <taxon>Eukaryota</taxon>
        <taxon>Metazoa</taxon>
        <taxon>Ecdysozoa</taxon>
        <taxon>Nematoda</taxon>
        <taxon>Chromadorea</taxon>
        <taxon>Rhabditida</taxon>
        <taxon>Tylenchina</taxon>
        <taxon>Panagrolaimomorpha</taxon>
        <taxon>Strongyloidoidea</taxon>
        <taxon>Steinernematidae</taxon>
        <taxon>Steinernema</taxon>
    </lineage>
</organism>
<dbReference type="AlphaFoldDB" id="A0A1I7ZCI6"/>
<evidence type="ECO:0000313" key="9">
    <source>
        <dbReference type="WBParaSite" id="L893_g24976.t1"/>
    </source>
</evidence>
<name>A0A1I7ZCI6_9BILA</name>
<proteinExistence type="predicted"/>
<dbReference type="WBParaSite" id="L893_g24976.t1">
    <property type="protein sequence ID" value="L893_g24976.t1"/>
    <property type="gene ID" value="L893_g24976"/>
</dbReference>
<dbReference type="PRINTS" id="PR00405">
    <property type="entry name" value="REVINTRACTNG"/>
</dbReference>
<dbReference type="Pfam" id="PF01412">
    <property type="entry name" value="ArfGap"/>
    <property type="match status" value="1"/>
</dbReference>
<evidence type="ECO:0000259" key="7">
    <source>
        <dbReference type="PROSITE" id="PS50115"/>
    </source>
</evidence>
<evidence type="ECO:0000256" key="6">
    <source>
        <dbReference type="SAM" id="MobiDB-lite"/>
    </source>
</evidence>
<dbReference type="SMART" id="SM00105">
    <property type="entry name" value="ArfGap"/>
    <property type="match status" value="1"/>
</dbReference>
<keyword evidence="3 5" id="KW-0863">Zinc-finger</keyword>
<keyword evidence="8" id="KW-1185">Reference proteome</keyword>
<dbReference type="GO" id="GO:0032012">
    <property type="term" value="P:regulation of ARF protein signal transduction"/>
    <property type="evidence" value="ECO:0007669"/>
    <property type="project" value="TreeGrafter"/>
</dbReference>
<keyword evidence="4" id="KW-0862">Zinc</keyword>
<reference evidence="9" key="1">
    <citation type="submission" date="2016-11" db="UniProtKB">
        <authorList>
            <consortium name="WormBaseParasite"/>
        </authorList>
    </citation>
    <scope>IDENTIFICATION</scope>
</reference>
<sequence length="472" mass="49950">MASPRTRRIIKDLRPVDENNYCFECGANNPQWASCTYGIWICLDCSGLHRGLGVHVSFVRSVTMDKWKDKELEKMKVGGNGKAREFFESQPDYQPKWTLQQKYNSRAAALLRDKVNTEADGKEWRFETSSARNYTPSSLGGGGHSAVNLSATNREVASGHHSRSATNLSSYYGGHTGSSGGGGYQSGGDGQTSYGSGENRSATNLSSYYGGHTGSSGGGGYQSGGDSQTSYGGGENRYQGFGNTASVPNNSGNDNDLLTGAMSSLSMGWSMLSKGATQAAEYAKETVSHAGVKAAEMSAVASERVSDGSLMSTVNSTFGVFASKATEVGQKGWGGFSNFVKSPSLQGFGMPQSKSQYEDLNTPEGGNRGFFEESSGSGYQTGGGGGSFQSGEGFDATPVQKPTKKPVAKSSRPKASAAPPANTMKKEVTPPLIDLAGDETKPAASKPRPVPKKKEPVKERAWDDDAWDLLND</sequence>
<keyword evidence="1" id="KW-0343">GTPase activation</keyword>
<evidence type="ECO:0000256" key="1">
    <source>
        <dbReference type="ARBA" id="ARBA00022468"/>
    </source>
</evidence>
<feature type="compositionally biased region" description="Gly residues" evidence="6">
    <location>
        <begin position="379"/>
        <end position="388"/>
    </location>
</feature>
<accession>A0A1I7ZCI6</accession>
<dbReference type="InterPro" id="IPR001164">
    <property type="entry name" value="ArfGAP_dom"/>
</dbReference>
<feature type="domain" description="Arf-GAP" evidence="7">
    <location>
        <begin position="7"/>
        <end position="124"/>
    </location>
</feature>
<dbReference type="GO" id="GO:0008270">
    <property type="term" value="F:zinc ion binding"/>
    <property type="evidence" value="ECO:0007669"/>
    <property type="project" value="UniProtKB-KW"/>
</dbReference>
<dbReference type="Gene3D" id="1.10.220.150">
    <property type="entry name" value="Arf GTPase activating protein"/>
    <property type="match status" value="1"/>
</dbReference>
<evidence type="ECO:0000256" key="5">
    <source>
        <dbReference type="PROSITE-ProRule" id="PRU00288"/>
    </source>
</evidence>
<feature type="compositionally biased region" description="Gly residues" evidence="6">
    <location>
        <begin position="174"/>
        <end position="190"/>
    </location>
</feature>
<feature type="compositionally biased region" description="Low complexity" evidence="6">
    <location>
        <begin position="408"/>
        <end position="421"/>
    </location>
</feature>
<dbReference type="GO" id="GO:0000139">
    <property type="term" value="C:Golgi membrane"/>
    <property type="evidence" value="ECO:0007669"/>
    <property type="project" value="TreeGrafter"/>
</dbReference>
<dbReference type="GO" id="GO:0030100">
    <property type="term" value="P:regulation of endocytosis"/>
    <property type="evidence" value="ECO:0007669"/>
    <property type="project" value="TreeGrafter"/>
</dbReference>
<feature type="region of interest" description="Disordered" evidence="6">
    <location>
        <begin position="155"/>
        <end position="255"/>
    </location>
</feature>
<dbReference type="FunFam" id="1.10.220.150:FF:000014">
    <property type="entry name" value="ADP-ribosylation factor GTPase-activating protein"/>
    <property type="match status" value="1"/>
</dbReference>
<dbReference type="Proteomes" id="UP000095287">
    <property type="component" value="Unplaced"/>
</dbReference>
<evidence type="ECO:0000313" key="8">
    <source>
        <dbReference type="Proteomes" id="UP000095287"/>
    </source>
</evidence>
<protein>
    <submittedName>
        <fullName evidence="9">Arf-GAP domain-containing protein</fullName>
    </submittedName>
</protein>
<evidence type="ECO:0000256" key="4">
    <source>
        <dbReference type="ARBA" id="ARBA00022833"/>
    </source>
</evidence>
<evidence type="ECO:0000256" key="3">
    <source>
        <dbReference type="ARBA" id="ARBA00022771"/>
    </source>
</evidence>
<feature type="compositionally biased region" description="Polar residues" evidence="6">
    <location>
        <begin position="241"/>
        <end position="255"/>
    </location>
</feature>
<evidence type="ECO:0000256" key="2">
    <source>
        <dbReference type="ARBA" id="ARBA00022723"/>
    </source>
</evidence>
<feature type="region of interest" description="Disordered" evidence="6">
    <location>
        <begin position="350"/>
        <end position="472"/>
    </location>
</feature>
<feature type="compositionally biased region" description="Basic and acidic residues" evidence="6">
    <location>
        <begin position="452"/>
        <end position="463"/>
    </location>
</feature>